<accession>A0A0H1BKX8</accession>
<comment type="caution">
    <text evidence="2">The sequence shown here is derived from an EMBL/GenBank/DDBJ whole genome shotgun (WGS) entry which is preliminary data.</text>
</comment>
<gene>
    <name evidence="2" type="ORF">EMPG_14792</name>
</gene>
<dbReference type="EMBL" id="LDEV01002263">
    <property type="protein sequence ID" value="KLJ09786.1"/>
    <property type="molecule type" value="Genomic_DNA"/>
</dbReference>
<organism evidence="2 3">
    <name type="scientific">Blastomyces silverae</name>
    <dbReference type="NCBI Taxonomy" id="2060906"/>
    <lineage>
        <taxon>Eukaryota</taxon>
        <taxon>Fungi</taxon>
        <taxon>Dikarya</taxon>
        <taxon>Ascomycota</taxon>
        <taxon>Pezizomycotina</taxon>
        <taxon>Eurotiomycetes</taxon>
        <taxon>Eurotiomycetidae</taxon>
        <taxon>Onygenales</taxon>
        <taxon>Ajellomycetaceae</taxon>
        <taxon>Blastomyces</taxon>
    </lineage>
</organism>
<feature type="compositionally biased region" description="Basic and acidic residues" evidence="1">
    <location>
        <begin position="10"/>
        <end position="20"/>
    </location>
</feature>
<proteinExistence type="predicted"/>
<name>A0A0H1BKX8_9EURO</name>
<keyword evidence="3" id="KW-1185">Reference proteome</keyword>
<evidence type="ECO:0000256" key="1">
    <source>
        <dbReference type="SAM" id="MobiDB-lite"/>
    </source>
</evidence>
<dbReference type="AlphaFoldDB" id="A0A0H1BKX8"/>
<reference evidence="3" key="1">
    <citation type="journal article" date="2015" name="PLoS Genet.">
        <title>The dynamic genome and transcriptome of the human fungal pathogen Blastomyces and close relative Emmonsia.</title>
        <authorList>
            <person name="Munoz J.F."/>
            <person name="Gauthier G.M."/>
            <person name="Desjardins C.A."/>
            <person name="Gallo J.E."/>
            <person name="Holder J."/>
            <person name="Sullivan T.D."/>
            <person name="Marty A.J."/>
            <person name="Carmen J.C."/>
            <person name="Chen Z."/>
            <person name="Ding L."/>
            <person name="Gujja S."/>
            <person name="Magrini V."/>
            <person name="Misas E."/>
            <person name="Mitreva M."/>
            <person name="Priest M."/>
            <person name="Saif S."/>
            <person name="Whiston E.A."/>
            <person name="Young S."/>
            <person name="Zeng Q."/>
            <person name="Goldman W.E."/>
            <person name="Mardis E.R."/>
            <person name="Taylor J.W."/>
            <person name="McEwen J.G."/>
            <person name="Clay O.K."/>
            <person name="Klein B.S."/>
            <person name="Cuomo C.A."/>
        </authorList>
    </citation>
    <scope>NUCLEOTIDE SEQUENCE [LARGE SCALE GENOMIC DNA]</scope>
    <source>
        <strain evidence="3">UAMH 139</strain>
    </source>
</reference>
<feature type="region of interest" description="Disordered" evidence="1">
    <location>
        <begin position="1"/>
        <end position="29"/>
    </location>
</feature>
<dbReference type="OrthoDB" id="3431704at2759"/>
<dbReference type="Proteomes" id="UP000053573">
    <property type="component" value="Unassembled WGS sequence"/>
</dbReference>
<evidence type="ECO:0000313" key="3">
    <source>
        <dbReference type="Proteomes" id="UP000053573"/>
    </source>
</evidence>
<sequence>MASAVVKRSRSPDDAGSRFGDDDEEEEEVGFMAQKVLEGGEAFKWRRIMDLEGSDGEYIVV</sequence>
<evidence type="ECO:0000313" key="2">
    <source>
        <dbReference type="EMBL" id="KLJ09786.1"/>
    </source>
</evidence>
<protein>
    <submittedName>
        <fullName evidence="2">Uncharacterized protein</fullName>
    </submittedName>
</protein>